<dbReference type="KEGG" id="nfl:COO91_04238"/>
<dbReference type="Proteomes" id="UP000232003">
    <property type="component" value="Chromosome"/>
</dbReference>
<reference evidence="1 2" key="1">
    <citation type="submission" date="2017-11" db="EMBL/GenBank/DDBJ databases">
        <title>Complete genome of a free-living desiccation-tolerant cyanobacterium and its photosynthetic adaptation to extreme terrestrial habitat.</title>
        <authorList>
            <person name="Shang J."/>
        </authorList>
    </citation>
    <scope>NUCLEOTIDE SEQUENCE [LARGE SCALE GENOMIC DNA]</scope>
    <source>
        <strain evidence="1 2">CCNUN1</strain>
    </source>
</reference>
<keyword evidence="2" id="KW-1185">Reference proteome</keyword>
<name>A0A2K8SSH6_9NOSO</name>
<protein>
    <submittedName>
        <fullName evidence="1">Uncharacterized protein</fullName>
    </submittedName>
</protein>
<sequence length="43" mass="4939">MLDGINQYITVWALTFPNSKKYVSFLFVQNLNQSVISNSQMPT</sequence>
<gene>
    <name evidence="1" type="ORF">COO91_04238</name>
</gene>
<organism evidence="1 2">
    <name type="scientific">Nostoc flagelliforme CCNUN1</name>
    <dbReference type="NCBI Taxonomy" id="2038116"/>
    <lineage>
        <taxon>Bacteria</taxon>
        <taxon>Bacillati</taxon>
        <taxon>Cyanobacteriota</taxon>
        <taxon>Cyanophyceae</taxon>
        <taxon>Nostocales</taxon>
        <taxon>Nostocaceae</taxon>
        <taxon>Nostoc</taxon>
    </lineage>
</organism>
<accession>A0A2K8SSH6</accession>
<evidence type="ECO:0000313" key="2">
    <source>
        <dbReference type="Proteomes" id="UP000232003"/>
    </source>
</evidence>
<dbReference type="AlphaFoldDB" id="A0A2K8SSH6"/>
<proteinExistence type="predicted"/>
<evidence type="ECO:0000313" key="1">
    <source>
        <dbReference type="EMBL" id="AUB38273.1"/>
    </source>
</evidence>
<dbReference type="EMBL" id="CP024785">
    <property type="protein sequence ID" value="AUB38273.1"/>
    <property type="molecule type" value="Genomic_DNA"/>
</dbReference>